<feature type="compositionally biased region" description="Low complexity" evidence="1">
    <location>
        <begin position="21"/>
        <end position="31"/>
    </location>
</feature>
<evidence type="ECO:0000313" key="3">
    <source>
        <dbReference type="EMBL" id="OWK00479.1"/>
    </source>
</evidence>
<dbReference type="AlphaFoldDB" id="A0A212C398"/>
<sequence>MTRLPPRPEAALKPDPGPGEGPAAATALPELVEPPCRQAPIPAMKTSGQCPQNSTSAGPRRLYPPLPVSTDGKGEENTAIRQRLCSTREHGERTPLQMPLRDQQQPPVQDAWGTTISLLQGPPYSGEPQAMIRLMKTSFRTHRPTKDDIIQLLVSLCSPEERHKILTEARKWFREMAPEGTANPQRRAEAASLVRGMIVTVTWRKGEATWRDIR</sequence>
<dbReference type="SUPFAM" id="SSF47943">
    <property type="entry name" value="Retrovirus capsid protein, N-terminal core domain"/>
    <property type="match status" value="1"/>
</dbReference>
<feature type="domain" description="Core shell protein Gag P30" evidence="2">
    <location>
        <begin position="120"/>
        <end position="195"/>
    </location>
</feature>
<dbReference type="Pfam" id="PF02093">
    <property type="entry name" value="Gag_p30"/>
    <property type="match status" value="1"/>
</dbReference>
<dbReference type="OrthoDB" id="9711078at2759"/>
<feature type="region of interest" description="Disordered" evidence="1">
    <location>
        <begin position="1"/>
        <end position="77"/>
    </location>
</feature>
<dbReference type="Gene3D" id="1.10.375.10">
    <property type="entry name" value="Human Immunodeficiency Virus Type 1 Capsid Protein"/>
    <property type="match status" value="1"/>
</dbReference>
<dbReference type="PANTHER" id="PTHR33166">
    <property type="entry name" value="GAG_P30 DOMAIN-CONTAINING PROTEIN"/>
    <property type="match status" value="1"/>
</dbReference>
<evidence type="ECO:0000259" key="2">
    <source>
        <dbReference type="Pfam" id="PF02093"/>
    </source>
</evidence>
<evidence type="ECO:0000313" key="4">
    <source>
        <dbReference type="Proteomes" id="UP000242450"/>
    </source>
</evidence>
<comment type="caution">
    <text evidence="3">The sequence shown here is derived from an EMBL/GenBank/DDBJ whole genome shotgun (WGS) entry which is preliminary data.</text>
</comment>
<dbReference type="InterPro" id="IPR003036">
    <property type="entry name" value="Gag_P30"/>
</dbReference>
<dbReference type="GO" id="GO:0019068">
    <property type="term" value="P:virion assembly"/>
    <property type="evidence" value="ECO:0007669"/>
    <property type="project" value="InterPro"/>
</dbReference>
<feature type="compositionally biased region" description="Polar residues" evidence="1">
    <location>
        <begin position="46"/>
        <end position="57"/>
    </location>
</feature>
<evidence type="ECO:0000256" key="1">
    <source>
        <dbReference type="SAM" id="MobiDB-lite"/>
    </source>
</evidence>
<dbReference type="InterPro" id="IPR050462">
    <property type="entry name" value="Retroviral_Gag-Pol_poly"/>
</dbReference>
<protein>
    <recommendedName>
        <fullName evidence="2">Core shell protein Gag P30 domain-containing protein</fullName>
    </recommendedName>
</protein>
<reference evidence="3 4" key="1">
    <citation type="journal article" date="2018" name="Mol. Genet. Genomics">
        <title>The red deer Cervus elaphus genome CerEla1.0: sequencing, annotating, genes, and chromosomes.</title>
        <authorList>
            <person name="Bana N.A."/>
            <person name="Nyiri A."/>
            <person name="Nagy J."/>
            <person name="Frank K."/>
            <person name="Nagy T."/>
            <person name="Steger V."/>
            <person name="Schiller M."/>
            <person name="Lakatos P."/>
            <person name="Sugar L."/>
            <person name="Horn P."/>
            <person name="Barta E."/>
            <person name="Orosz L."/>
        </authorList>
    </citation>
    <scope>NUCLEOTIDE SEQUENCE [LARGE SCALE GENOMIC DNA]</scope>
    <source>
        <strain evidence="3">Hungarian</strain>
    </source>
</reference>
<dbReference type="Proteomes" id="UP000242450">
    <property type="component" value="Chromosome 31"/>
</dbReference>
<name>A0A212C398_CEREH</name>
<dbReference type="InterPro" id="IPR008919">
    <property type="entry name" value="Retrov_capsid_N"/>
</dbReference>
<proteinExistence type="predicted"/>
<organism evidence="3 4">
    <name type="scientific">Cervus elaphus hippelaphus</name>
    <name type="common">European red deer</name>
    <dbReference type="NCBI Taxonomy" id="46360"/>
    <lineage>
        <taxon>Eukaryota</taxon>
        <taxon>Metazoa</taxon>
        <taxon>Chordata</taxon>
        <taxon>Craniata</taxon>
        <taxon>Vertebrata</taxon>
        <taxon>Euteleostomi</taxon>
        <taxon>Mammalia</taxon>
        <taxon>Eutheria</taxon>
        <taxon>Laurasiatheria</taxon>
        <taxon>Artiodactyla</taxon>
        <taxon>Ruminantia</taxon>
        <taxon>Pecora</taxon>
        <taxon>Cervidae</taxon>
        <taxon>Cervinae</taxon>
        <taxon>Cervus</taxon>
    </lineage>
</organism>
<dbReference type="EMBL" id="MKHE01000031">
    <property type="protein sequence ID" value="OWK00479.1"/>
    <property type="molecule type" value="Genomic_DNA"/>
</dbReference>
<keyword evidence="4" id="KW-1185">Reference proteome</keyword>
<gene>
    <name evidence="3" type="ORF">Celaphus_00019460</name>
</gene>
<accession>A0A212C398</accession>
<feature type="region of interest" description="Disordered" evidence="1">
    <location>
        <begin position="88"/>
        <end position="107"/>
    </location>
</feature>